<feature type="region of interest" description="Disordered" evidence="1">
    <location>
        <begin position="1"/>
        <end position="57"/>
    </location>
</feature>
<keyword evidence="3" id="KW-1185">Reference proteome</keyword>
<dbReference type="RefSeq" id="WP_270086717.1">
    <property type="nucleotide sequence ID" value="NZ_CP115300.1"/>
</dbReference>
<evidence type="ECO:0000313" key="2">
    <source>
        <dbReference type="EMBL" id="WBO69536.1"/>
    </source>
</evidence>
<dbReference type="EMBL" id="CP115300">
    <property type="protein sequence ID" value="WBO69536.1"/>
    <property type="molecule type" value="Genomic_DNA"/>
</dbReference>
<evidence type="ECO:0000256" key="1">
    <source>
        <dbReference type="SAM" id="MobiDB-lite"/>
    </source>
</evidence>
<feature type="compositionally biased region" description="Basic and acidic residues" evidence="1">
    <location>
        <begin position="1"/>
        <end position="20"/>
    </location>
</feature>
<feature type="compositionally biased region" description="Low complexity" evidence="1">
    <location>
        <begin position="33"/>
        <end position="50"/>
    </location>
</feature>
<gene>
    <name evidence="2" type="ORF">O1G22_41800</name>
</gene>
<name>A0ABY7PJZ0_9ACTN</name>
<sequence length="57" mass="6436">MDRDEELLRGRVYGADHEHPGPVPGRRYPELVRPALRRSGPLGLGRRQPLTVRHSVG</sequence>
<dbReference type="Proteomes" id="UP001212326">
    <property type="component" value="Chromosome"/>
</dbReference>
<proteinExistence type="predicted"/>
<accession>A0ABY7PJZ0</accession>
<organism evidence="2 3">
    <name type="scientific">Streptomyces camelliae</name>
    <dbReference type="NCBI Taxonomy" id="3004093"/>
    <lineage>
        <taxon>Bacteria</taxon>
        <taxon>Bacillati</taxon>
        <taxon>Actinomycetota</taxon>
        <taxon>Actinomycetes</taxon>
        <taxon>Kitasatosporales</taxon>
        <taxon>Streptomycetaceae</taxon>
        <taxon>Streptomyces</taxon>
    </lineage>
</organism>
<evidence type="ECO:0000313" key="3">
    <source>
        <dbReference type="Proteomes" id="UP001212326"/>
    </source>
</evidence>
<reference evidence="2 3" key="1">
    <citation type="submission" date="2022-12" db="EMBL/GenBank/DDBJ databases">
        <authorList>
            <person name="Mo P."/>
        </authorList>
    </citation>
    <scope>NUCLEOTIDE SEQUENCE [LARGE SCALE GENOMIC DNA]</scope>
    <source>
        <strain evidence="2 3">HUAS 2-6</strain>
    </source>
</reference>
<protein>
    <submittedName>
        <fullName evidence="2">Uncharacterized protein</fullName>
    </submittedName>
</protein>